<keyword evidence="13" id="KW-1185">Reference proteome</keyword>
<evidence type="ECO:0000256" key="10">
    <source>
        <dbReference type="ARBA" id="ARBA00023225"/>
    </source>
</evidence>
<comment type="subcellular location">
    <subcellularLocation>
        <location evidence="1">Cell membrane</location>
        <topology evidence="1">Peripheral membrane protein</topology>
        <orientation evidence="1">Cytoplasmic side</orientation>
    </subcellularLocation>
</comment>
<name>A0A6A8DAD3_9BACI</name>
<protein>
    <recommendedName>
        <fullName evidence="3">Flagellar FliJ protein</fullName>
    </recommendedName>
</protein>
<keyword evidence="10" id="KW-1006">Bacterial flagellum protein export</keyword>
<dbReference type="GO" id="GO:0044781">
    <property type="term" value="P:bacterial-type flagellum organization"/>
    <property type="evidence" value="ECO:0007669"/>
    <property type="project" value="UniProtKB-KW"/>
</dbReference>
<organism evidence="12 13">
    <name type="scientific">Aquibacillus halophilus</name>
    <dbReference type="NCBI Taxonomy" id="930132"/>
    <lineage>
        <taxon>Bacteria</taxon>
        <taxon>Bacillati</taxon>
        <taxon>Bacillota</taxon>
        <taxon>Bacilli</taxon>
        <taxon>Bacillales</taxon>
        <taxon>Bacillaceae</taxon>
        <taxon>Aquibacillus</taxon>
    </lineage>
</organism>
<dbReference type="EMBL" id="WJNG01000004">
    <property type="protein sequence ID" value="MRH42260.1"/>
    <property type="molecule type" value="Genomic_DNA"/>
</dbReference>
<evidence type="ECO:0000256" key="2">
    <source>
        <dbReference type="ARBA" id="ARBA00010004"/>
    </source>
</evidence>
<proteinExistence type="inferred from homology"/>
<dbReference type="RefSeq" id="WP_153735905.1">
    <property type="nucleotide sequence ID" value="NZ_WJNG01000004.1"/>
</dbReference>
<keyword evidence="6" id="KW-0145">Chemotaxis</keyword>
<dbReference type="GO" id="GO:0071973">
    <property type="term" value="P:bacterial-type flagellum-dependent cell motility"/>
    <property type="evidence" value="ECO:0007669"/>
    <property type="project" value="InterPro"/>
</dbReference>
<dbReference type="InterPro" id="IPR053716">
    <property type="entry name" value="Flag_assembly_chemotaxis_eff"/>
</dbReference>
<dbReference type="GO" id="GO:0015031">
    <property type="term" value="P:protein transport"/>
    <property type="evidence" value="ECO:0007669"/>
    <property type="project" value="UniProtKB-KW"/>
</dbReference>
<dbReference type="GO" id="GO:0006935">
    <property type="term" value="P:chemotaxis"/>
    <property type="evidence" value="ECO:0007669"/>
    <property type="project" value="UniProtKB-KW"/>
</dbReference>
<evidence type="ECO:0000256" key="6">
    <source>
        <dbReference type="ARBA" id="ARBA00022500"/>
    </source>
</evidence>
<dbReference type="Gene3D" id="1.10.287.1700">
    <property type="match status" value="1"/>
</dbReference>
<keyword evidence="4" id="KW-0813">Transport</keyword>
<dbReference type="Proteomes" id="UP000799092">
    <property type="component" value="Unassembled WGS sequence"/>
</dbReference>
<evidence type="ECO:0000256" key="11">
    <source>
        <dbReference type="SAM" id="Coils"/>
    </source>
</evidence>
<evidence type="ECO:0000256" key="4">
    <source>
        <dbReference type="ARBA" id="ARBA00022448"/>
    </source>
</evidence>
<sequence>MTQSDSFQKILVVREKEKKQRQKEYNKAIDSFEEVATQLYTLLKKKEDVESSYKQFLESPGPITTLSTHYSFLERIKTKITQLEEKVKNARKYMENEQSKLTEAHIEVKKFEKLIEQKHLKQLQKEKNEETKLMDELSVIQFSYSEDR</sequence>
<dbReference type="InterPro" id="IPR012823">
    <property type="entry name" value="Flagell_FliJ"/>
</dbReference>
<keyword evidence="12" id="KW-0282">Flagellum</keyword>
<reference evidence="12" key="1">
    <citation type="submission" date="2019-11" db="EMBL/GenBank/DDBJ databases">
        <authorList>
            <person name="Li J."/>
        </authorList>
    </citation>
    <scope>NUCLEOTIDE SEQUENCE</scope>
    <source>
        <strain evidence="12">B6B</strain>
    </source>
</reference>
<gene>
    <name evidence="12" type="primary">fliJ</name>
    <name evidence="12" type="ORF">GH741_06150</name>
</gene>
<comment type="similarity">
    <text evidence="2">Belongs to the FliJ family.</text>
</comment>
<evidence type="ECO:0000256" key="8">
    <source>
        <dbReference type="ARBA" id="ARBA00022927"/>
    </source>
</evidence>
<keyword evidence="5" id="KW-1003">Cell membrane</keyword>
<keyword evidence="11" id="KW-0175">Coiled coil</keyword>
<feature type="coiled-coil region" evidence="11">
    <location>
        <begin position="73"/>
        <end position="140"/>
    </location>
</feature>
<keyword evidence="8" id="KW-0653">Protein transport</keyword>
<dbReference type="NCBIfam" id="TIGR02473">
    <property type="entry name" value="flagell_FliJ"/>
    <property type="match status" value="1"/>
</dbReference>
<evidence type="ECO:0000256" key="5">
    <source>
        <dbReference type="ARBA" id="ARBA00022475"/>
    </source>
</evidence>
<dbReference type="GO" id="GO:0009288">
    <property type="term" value="C:bacterial-type flagellum"/>
    <property type="evidence" value="ECO:0007669"/>
    <property type="project" value="InterPro"/>
</dbReference>
<evidence type="ECO:0000313" key="13">
    <source>
        <dbReference type="Proteomes" id="UP000799092"/>
    </source>
</evidence>
<comment type="caution">
    <text evidence="12">The sequence shown here is derived from an EMBL/GenBank/DDBJ whole genome shotgun (WGS) entry which is preliminary data.</text>
</comment>
<keyword evidence="12" id="KW-0966">Cell projection</keyword>
<keyword evidence="12" id="KW-0969">Cilium</keyword>
<evidence type="ECO:0000313" key="12">
    <source>
        <dbReference type="EMBL" id="MRH42260.1"/>
    </source>
</evidence>
<accession>A0A6A8DAD3</accession>
<evidence type="ECO:0000256" key="1">
    <source>
        <dbReference type="ARBA" id="ARBA00004413"/>
    </source>
</evidence>
<keyword evidence="7" id="KW-1005">Bacterial flagellum biogenesis</keyword>
<keyword evidence="9" id="KW-0472">Membrane</keyword>
<dbReference type="AlphaFoldDB" id="A0A6A8DAD3"/>
<evidence type="ECO:0000256" key="7">
    <source>
        <dbReference type="ARBA" id="ARBA00022795"/>
    </source>
</evidence>
<dbReference type="GO" id="GO:0005886">
    <property type="term" value="C:plasma membrane"/>
    <property type="evidence" value="ECO:0007669"/>
    <property type="project" value="UniProtKB-SubCell"/>
</dbReference>
<dbReference type="Pfam" id="PF02050">
    <property type="entry name" value="FliJ"/>
    <property type="match status" value="1"/>
</dbReference>
<evidence type="ECO:0000256" key="3">
    <source>
        <dbReference type="ARBA" id="ARBA00020392"/>
    </source>
</evidence>
<dbReference type="OrthoDB" id="2968361at2"/>
<evidence type="ECO:0000256" key="9">
    <source>
        <dbReference type="ARBA" id="ARBA00023136"/>
    </source>
</evidence>